<organism evidence="2 3">
    <name type="scientific">Haemaphysalis longicornis</name>
    <name type="common">Bush tick</name>
    <dbReference type="NCBI Taxonomy" id="44386"/>
    <lineage>
        <taxon>Eukaryota</taxon>
        <taxon>Metazoa</taxon>
        <taxon>Ecdysozoa</taxon>
        <taxon>Arthropoda</taxon>
        <taxon>Chelicerata</taxon>
        <taxon>Arachnida</taxon>
        <taxon>Acari</taxon>
        <taxon>Parasitiformes</taxon>
        <taxon>Ixodida</taxon>
        <taxon>Ixodoidea</taxon>
        <taxon>Ixodidae</taxon>
        <taxon>Haemaphysalinae</taxon>
        <taxon>Haemaphysalis</taxon>
    </lineage>
</organism>
<dbReference type="EMBL" id="JABSTR010000004">
    <property type="protein sequence ID" value="KAH9366136.1"/>
    <property type="molecule type" value="Genomic_DNA"/>
</dbReference>
<evidence type="ECO:0000313" key="3">
    <source>
        <dbReference type="Proteomes" id="UP000821853"/>
    </source>
</evidence>
<dbReference type="Proteomes" id="UP000821853">
    <property type="component" value="Chromosome 2"/>
</dbReference>
<feature type="region of interest" description="Disordered" evidence="1">
    <location>
        <begin position="31"/>
        <end position="68"/>
    </location>
</feature>
<evidence type="ECO:0000256" key="1">
    <source>
        <dbReference type="SAM" id="MobiDB-lite"/>
    </source>
</evidence>
<sequence length="91" mass="9375">MWWPLSLPGTPSGSGHCPKSAALHIPAVEAPAGDACADEPGDPSTKDERPKTLSLSSPLGQEQTKQPRTCVKNNKFVSGSAMVAPAPLPTA</sequence>
<reference evidence="2 3" key="1">
    <citation type="journal article" date="2020" name="Cell">
        <title>Large-Scale Comparative Analyses of Tick Genomes Elucidate Their Genetic Diversity and Vector Capacities.</title>
        <authorList>
            <consortium name="Tick Genome and Microbiome Consortium (TIGMIC)"/>
            <person name="Jia N."/>
            <person name="Wang J."/>
            <person name="Shi W."/>
            <person name="Du L."/>
            <person name="Sun Y."/>
            <person name="Zhan W."/>
            <person name="Jiang J.F."/>
            <person name="Wang Q."/>
            <person name="Zhang B."/>
            <person name="Ji P."/>
            <person name="Bell-Sakyi L."/>
            <person name="Cui X.M."/>
            <person name="Yuan T.T."/>
            <person name="Jiang B.G."/>
            <person name="Yang W.F."/>
            <person name="Lam T.T."/>
            <person name="Chang Q.C."/>
            <person name="Ding S.J."/>
            <person name="Wang X.J."/>
            <person name="Zhu J.G."/>
            <person name="Ruan X.D."/>
            <person name="Zhao L."/>
            <person name="Wei J.T."/>
            <person name="Ye R.Z."/>
            <person name="Que T.C."/>
            <person name="Du C.H."/>
            <person name="Zhou Y.H."/>
            <person name="Cheng J.X."/>
            <person name="Dai P.F."/>
            <person name="Guo W.B."/>
            <person name="Han X.H."/>
            <person name="Huang E.J."/>
            <person name="Li L.F."/>
            <person name="Wei W."/>
            <person name="Gao Y.C."/>
            <person name="Liu J.Z."/>
            <person name="Shao H.Z."/>
            <person name="Wang X."/>
            <person name="Wang C.C."/>
            <person name="Yang T.C."/>
            <person name="Huo Q.B."/>
            <person name="Li W."/>
            <person name="Chen H.Y."/>
            <person name="Chen S.E."/>
            <person name="Zhou L.G."/>
            <person name="Ni X.B."/>
            <person name="Tian J.H."/>
            <person name="Sheng Y."/>
            <person name="Liu T."/>
            <person name="Pan Y.S."/>
            <person name="Xia L.Y."/>
            <person name="Li J."/>
            <person name="Zhao F."/>
            <person name="Cao W.C."/>
        </authorList>
    </citation>
    <scope>NUCLEOTIDE SEQUENCE [LARGE SCALE GENOMIC DNA]</scope>
    <source>
        <strain evidence="2">HaeL-2018</strain>
    </source>
</reference>
<evidence type="ECO:0000313" key="2">
    <source>
        <dbReference type="EMBL" id="KAH9366136.1"/>
    </source>
</evidence>
<feature type="region of interest" description="Disordered" evidence="1">
    <location>
        <begin position="1"/>
        <end position="20"/>
    </location>
</feature>
<keyword evidence="3" id="KW-1185">Reference proteome</keyword>
<accession>A0A9J6FV03</accession>
<feature type="compositionally biased region" description="Polar residues" evidence="1">
    <location>
        <begin position="53"/>
        <end position="68"/>
    </location>
</feature>
<protein>
    <submittedName>
        <fullName evidence="2">Uncharacterized protein</fullName>
    </submittedName>
</protein>
<name>A0A9J6FV03_HAELO</name>
<dbReference type="AlphaFoldDB" id="A0A9J6FV03"/>
<comment type="caution">
    <text evidence="2">The sequence shown here is derived from an EMBL/GenBank/DDBJ whole genome shotgun (WGS) entry which is preliminary data.</text>
</comment>
<gene>
    <name evidence="2" type="ORF">HPB48_021840</name>
</gene>
<proteinExistence type="predicted"/>
<dbReference type="VEuPathDB" id="VectorBase:HLOH_045548"/>